<protein>
    <submittedName>
        <fullName evidence="1">Uncharacterized protein</fullName>
    </submittedName>
</protein>
<comment type="caution">
    <text evidence="1">The sequence shown here is derived from an EMBL/GenBank/DDBJ whole genome shotgun (WGS) entry which is preliminary data.</text>
</comment>
<proteinExistence type="predicted"/>
<dbReference type="Proteomes" id="UP001057402">
    <property type="component" value="Chromosome 4"/>
</dbReference>
<evidence type="ECO:0000313" key="1">
    <source>
        <dbReference type="EMBL" id="KAI4372349.1"/>
    </source>
</evidence>
<evidence type="ECO:0000313" key="2">
    <source>
        <dbReference type="Proteomes" id="UP001057402"/>
    </source>
</evidence>
<dbReference type="EMBL" id="CM042883">
    <property type="protein sequence ID" value="KAI4372349.1"/>
    <property type="molecule type" value="Genomic_DNA"/>
</dbReference>
<gene>
    <name evidence="1" type="ORF">MLD38_010591</name>
</gene>
<reference evidence="2" key="1">
    <citation type="journal article" date="2023" name="Front. Plant Sci.">
        <title>Chromosomal-level genome assembly of Melastoma candidum provides insights into trichome evolution.</title>
        <authorList>
            <person name="Zhong Y."/>
            <person name="Wu W."/>
            <person name="Sun C."/>
            <person name="Zou P."/>
            <person name="Liu Y."/>
            <person name="Dai S."/>
            <person name="Zhou R."/>
        </authorList>
    </citation>
    <scope>NUCLEOTIDE SEQUENCE [LARGE SCALE GENOMIC DNA]</scope>
</reference>
<accession>A0ACB9R3U8</accession>
<organism evidence="1 2">
    <name type="scientific">Melastoma candidum</name>
    <dbReference type="NCBI Taxonomy" id="119954"/>
    <lineage>
        <taxon>Eukaryota</taxon>
        <taxon>Viridiplantae</taxon>
        <taxon>Streptophyta</taxon>
        <taxon>Embryophyta</taxon>
        <taxon>Tracheophyta</taxon>
        <taxon>Spermatophyta</taxon>
        <taxon>Magnoliopsida</taxon>
        <taxon>eudicotyledons</taxon>
        <taxon>Gunneridae</taxon>
        <taxon>Pentapetalae</taxon>
        <taxon>rosids</taxon>
        <taxon>malvids</taxon>
        <taxon>Myrtales</taxon>
        <taxon>Melastomataceae</taxon>
        <taxon>Melastomatoideae</taxon>
        <taxon>Melastomateae</taxon>
        <taxon>Melastoma</taxon>
    </lineage>
</organism>
<keyword evidence="2" id="KW-1185">Reference proteome</keyword>
<sequence length="143" mass="15399">MAVDGRPQQALEIGGGGVGEVEKLEADVAELADRIIRYRRTVPEQLKEAFSSLTSSESWDFSSPSEAGDGANASVGGEMTGLGTSSHYSRDDEAIKEKLELLKRKTLANASAMEPLLKRMRDCISRIGSLNSSEDSVHPVFKA</sequence>
<name>A0ACB9R3U8_9MYRT</name>